<dbReference type="EMBL" id="BJXB01000051">
    <property type="protein sequence ID" value="GEM49982.1"/>
    <property type="molecule type" value="Genomic_DNA"/>
</dbReference>
<comment type="caution">
    <text evidence="2">The sequence shown here is derived from an EMBL/GenBank/DDBJ whole genome shotgun (WGS) entry which is preliminary data.</text>
</comment>
<organism evidence="2 3">
    <name type="scientific">Deinococcus cellulosilyticus (strain DSM 18568 / NBRC 106333 / KACC 11606 / 5516J-15)</name>
    <dbReference type="NCBI Taxonomy" id="1223518"/>
    <lineage>
        <taxon>Bacteria</taxon>
        <taxon>Thermotogati</taxon>
        <taxon>Deinococcota</taxon>
        <taxon>Deinococci</taxon>
        <taxon>Deinococcales</taxon>
        <taxon>Deinococcaceae</taxon>
        <taxon>Deinococcus</taxon>
    </lineage>
</organism>
<dbReference type="Pfam" id="PF07791">
    <property type="entry name" value="Imm11"/>
    <property type="match status" value="1"/>
</dbReference>
<evidence type="ECO:0000259" key="1">
    <source>
        <dbReference type="Pfam" id="PF07791"/>
    </source>
</evidence>
<accession>A0A511NB10</accession>
<dbReference type="OrthoDB" id="9807213at2"/>
<dbReference type="InterPro" id="IPR012433">
    <property type="entry name" value="Imm11"/>
</dbReference>
<gene>
    <name evidence="2" type="ORF">DC3_56170</name>
</gene>
<dbReference type="Proteomes" id="UP000321306">
    <property type="component" value="Unassembled WGS sequence"/>
</dbReference>
<protein>
    <recommendedName>
        <fullName evidence="1">Immunity MXAN-0049 protein domain-containing protein</fullName>
    </recommendedName>
</protein>
<dbReference type="RefSeq" id="WP_146891608.1">
    <property type="nucleotide sequence ID" value="NZ_BJXB01000051.1"/>
</dbReference>
<evidence type="ECO:0000313" key="3">
    <source>
        <dbReference type="Proteomes" id="UP000321306"/>
    </source>
</evidence>
<reference evidence="2 3" key="1">
    <citation type="submission" date="2019-07" db="EMBL/GenBank/DDBJ databases">
        <title>Whole genome shotgun sequence of Deinococcus cellulosilyticus NBRC 106333.</title>
        <authorList>
            <person name="Hosoyama A."/>
            <person name="Uohara A."/>
            <person name="Ohji S."/>
            <person name="Ichikawa N."/>
        </authorList>
    </citation>
    <scope>NUCLEOTIDE SEQUENCE [LARGE SCALE GENOMIC DNA]</scope>
    <source>
        <strain evidence="2 3">NBRC 106333</strain>
    </source>
</reference>
<feature type="domain" description="Immunity MXAN-0049 protein" evidence="1">
    <location>
        <begin position="43"/>
        <end position="182"/>
    </location>
</feature>
<dbReference type="AlphaFoldDB" id="A0A511NB10"/>
<evidence type="ECO:0000313" key="2">
    <source>
        <dbReference type="EMBL" id="GEM49982.1"/>
    </source>
</evidence>
<proteinExistence type="predicted"/>
<keyword evidence="3" id="KW-1185">Reference proteome</keyword>
<name>A0A511NB10_DEIC1</name>
<sequence length="187" mass="21909">MYFVMRSTLKTYKGRLIRAIPEDYIFKKCSPAWWLGEPFRRKPKEFIYSIEEKAPRYDVISASGMMPICSQKFLDTIQENDIKFESFPVTVLGKNSKMPLDVKYYVFHLLEIKDPGIDVERSIIYTINNQTKIEKLEVSAQVMDSQPMMFFAKELGPSVFVHQNLVKQLEENKITGLRFIPLEQYTS</sequence>